<reference evidence="1 2" key="1">
    <citation type="journal article" date="2011" name="J. Bacteriol.">
        <title>Genome Sequence of the Probiotic Strain Bifidobacterium animalis subsp. lactis CNCM I-2494.</title>
        <authorList>
            <person name="Chervaux C."/>
            <person name="Grimaldi C."/>
            <person name="Bolotin A."/>
            <person name="Quinquis B."/>
            <person name="Legrain-Raspaud S."/>
            <person name="van Hylckama Vlieg J.E."/>
            <person name="Denariaz G."/>
            <person name="Smokvina T."/>
        </authorList>
    </citation>
    <scope>NUCLEOTIDE SEQUENCE [LARGE SCALE GENOMIC DNA]</scope>
    <source>
        <strain evidence="1 2">CNCM I-2494</strain>
    </source>
</reference>
<proteinExistence type="predicted"/>
<evidence type="ECO:0000313" key="1">
    <source>
        <dbReference type="EMBL" id="AEK29563.1"/>
    </source>
</evidence>
<dbReference type="Proteomes" id="UP000008394">
    <property type="component" value="Chromosome"/>
</dbReference>
<dbReference type="RefSeq" id="WP_004218408.1">
    <property type="nucleotide sequence ID" value="NC_017215.1"/>
</dbReference>
<name>A0A806FHN7_BIFAN</name>
<accession>A0A806FHN7</accession>
<evidence type="ECO:0000313" key="2">
    <source>
        <dbReference type="Proteomes" id="UP000008394"/>
    </source>
</evidence>
<organism evidence="1 2">
    <name type="scientific">Bifidobacterium animalis subsp. lactis CNCM I-2494</name>
    <dbReference type="NCBI Taxonomy" id="1042403"/>
    <lineage>
        <taxon>Bacteria</taxon>
        <taxon>Bacillati</taxon>
        <taxon>Actinomycetota</taxon>
        <taxon>Actinomycetes</taxon>
        <taxon>Bifidobacteriales</taxon>
        <taxon>Bifidobacteriaceae</taxon>
        <taxon>Bifidobacterium</taxon>
    </lineage>
</organism>
<protein>
    <submittedName>
        <fullName evidence="1">Uncharacterized protein</fullName>
    </submittedName>
</protein>
<sequence length="60" mass="6694">MRIRHGHLFTRLAIAAIAALRDAGVSVETHEMNGWPHGFGADGGWIDQYFAPWLTTVFAR</sequence>
<dbReference type="GeneID" id="29695433"/>
<gene>
    <name evidence="1" type="ORF">BALAC2494_01004</name>
</gene>
<dbReference type="EMBL" id="CP002915">
    <property type="protein sequence ID" value="AEK29563.1"/>
    <property type="molecule type" value="Genomic_DNA"/>
</dbReference>
<dbReference type="KEGG" id="bnm:BALAC2494_01004"/>
<dbReference type="AlphaFoldDB" id="A0A806FHN7"/>